<keyword evidence="4" id="KW-1185">Reference proteome</keyword>
<dbReference type="OrthoDB" id="9814858at2"/>
<dbReference type="InterPro" id="IPR051332">
    <property type="entry name" value="Fosfomycin_Res_Enzymes"/>
</dbReference>
<reference evidence="3 4" key="1">
    <citation type="submission" date="2019-05" db="EMBL/GenBank/DDBJ databases">
        <title>We sequenced the genome of Paenibacillus hemerocallicola KCTC 33185 for further insight into its adaptation and study the phylogeny of Paenibacillus.</title>
        <authorList>
            <person name="Narsing Rao M.P."/>
        </authorList>
    </citation>
    <scope>NUCLEOTIDE SEQUENCE [LARGE SCALE GENOMIC DNA]</scope>
    <source>
        <strain evidence="3 4">KCTC 33185</strain>
    </source>
</reference>
<comment type="caution">
    <text evidence="3">The sequence shown here is derived from an EMBL/GenBank/DDBJ whole genome shotgun (WGS) entry which is preliminary data.</text>
</comment>
<dbReference type="GO" id="GO:0004462">
    <property type="term" value="F:lactoylglutathione lyase activity"/>
    <property type="evidence" value="ECO:0007669"/>
    <property type="project" value="InterPro"/>
</dbReference>
<dbReference type="AlphaFoldDB" id="A0A5C4T9G1"/>
<keyword evidence="1" id="KW-0479">Metal-binding</keyword>
<dbReference type="PANTHER" id="PTHR36113:SF6">
    <property type="entry name" value="FOSFOMYCIN RESISTANCE PROTEIN FOSX"/>
    <property type="match status" value="1"/>
</dbReference>
<protein>
    <submittedName>
        <fullName evidence="3">VOC family protein</fullName>
    </submittedName>
</protein>
<dbReference type="PANTHER" id="PTHR36113">
    <property type="entry name" value="LYASE, PUTATIVE-RELATED-RELATED"/>
    <property type="match status" value="1"/>
</dbReference>
<dbReference type="PROSITE" id="PS51819">
    <property type="entry name" value="VOC"/>
    <property type="match status" value="1"/>
</dbReference>
<evidence type="ECO:0000256" key="1">
    <source>
        <dbReference type="ARBA" id="ARBA00022723"/>
    </source>
</evidence>
<dbReference type="GO" id="GO:0046872">
    <property type="term" value="F:metal ion binding"/>
    <property type="evidence" value="ECO:0007669"/>
    <property type="project" value="UniProtKB-KW"/>
</dbReference>
<gene>
    <name evidence="3" type="ORF">FE784_14085</name>
</gene>
<proteinExistence type="predicted"/>
<dbReference type="RefSeq" id="WP_139602845.1">
    <property type="nucleotide sequence ID" value="NZ_VDCQ01000017.1"/>
</dbReference>
<dbReference type="EMBL" id="VDCQ01000017">
    <property type="protein sequence ID" value="TNJ65552.1"/>
    <property type="molecule type" value="Genomic_DNA"/>
</dbReference>
<organism evidence="3 4">
    <name type="scientific">Paenibacillus hemerocallicola</name>
    <dbReference type="NCBI Taxonomy" id="1172614"/>
    <lineage>
        <taxon>Bacteria</taxon>
        <taxon>Bacillati</taxon>
        <taxon>Bacillota</taxon>
        <taxon>Bacilli</taxon>
        <taxon>Bacillales</taxon>
        <taxon>Paenibacillaceae</taxon>
        <taxon>Paenibacillus</taxon>
    </lineage>
</organism>
<evidence type="ECO:0000259" key="2">
    <source>
        <dbReference type="PROSITE" id="PS51819"/>
    </source>
</evidence>
<evidence type="ECO:0000313" key="3">
    <source>
        <dbReference type="EMBL" id="TNJ65552.1"/>
    </source>
</evidence>
<name>A0A5C4T9G1_9BACL</name>
<dbReference type="InterPro" id="IPR037523">
    <property type="entry name" value="VOC_core"/>
</dbReference>
<feature type="domain" description="VOC" evidence="2">
    <location>
        <begin position="11"/>
        <end position="131"/>
    </location>
</feature>
<dbReference type="InterPro" id="IPR029068">
    <property type="entry name" value="Glyas_Bleomycin-R_OHBP_Dase"/>
</dbReference>
<dbReference type="InterPro" id="IPR018146">
    <property type="entry name" value="Glyoxalase_1_CS"/>
</dbReference>
<accession>A0A5C4T9G1</accession>
<dbReference type="SUPFAM" id="SSF54593">
    <property type="entry name" value="Glyoxalase/Bleomycin resistance protein/Dihydroxybiphenyl dioxygenase"/>
    <property type="match status" value="1"/>
</dbReference>
<evidence type="ECO:0000313" key="4">
    <source>
        <dbReference type="Proteomes" id="UP000307943"/>
    </source>
</evidence>
<sequence length="137" mass="15219">MGNNETIGGGGFHHVAIRVFDFEATIRFYTEVLGFREKTRWGEGDRRGALLDTGDGNYLEVFAGGREGPKEEGALLHVAFRCENVDEVTERVRAAGREVTVEPKTAQLGDYAIRLSFFKGPDGELIELFHTIGEDKL</sequence>
<dbReference type="CDD" id="cd06587">
    <property type="entry name" value="VOC"/>
    <property type="match status" value="1"/>
</dbReference>
<dbReference type="Gene3D" id="3.10.180.10">
    <property type="entry name" value="2,3-Dihydroxybiphenyl 1,2-Dioxygenase, domain 1"/>
    <property type="match status" value="1"/>
</dbReference>
<dbReference type="InterPro" id="IPR004360">
    <property type="entry name" value="Glyas_Fos-R_dOase_dom"/>
</dbReference>
<dbReference type="PROSITE" id="PS00934">
    <property type="entry name" value="GLYOXALASE_I_1"/>
    <property type="match status" value="1"/>
</dbReference>
<dbReference type="Pfam" id="PF00903">
    <property type="entry name" value="Glyoxalase"/>
    <property type="match status" value="1"/>
</dbReference>
<dbReference type="Proteomes" id="UP000307943">
    <property type="component" value="Unassembled WGS sequence"/>
</dbReference>